<keyword evidence="8" id="KW-1203">Blood coagulation cascade inhibiting toxin</keyword>
<feature type="region of interest" description="Disordered" evidence="9">
    <location>
        <begin position="1286"/>
        <end position="1309"/>
    </location>
</feature>
<comment type="caution">
    <text evidence="11">The sequence shown here is derived from an EMBL/GenBank/DDBJ whole genome shotgun (WGS) entry which is preliminary data.</text>
</comment>
<proteinExistence type="predicted"/>
<dbReference type="Proteomes" id="UP001497382">
    <property type="component" value="Unassembled WGS sequence"/>
</dbReference>
<dbReference type="InterPro" id="IPR050098">
    <property type="entry name" value="TFPI/VKTCI-like"/>
</dbReference>
<gene>
    <name evidence="11" type="ORF">LARSCL_LOCUS8876</name>
</gene>
<dbReference type="PRINTS" id="PR01217">
    <property type="entry name" value="PRICHEXTENSN"/>
</dbReference>
<feature type="region of interest" description="Disordered" evidence="9">
    <location>
        <begin position="1711"/>
        <end position="1756"/>
    </location>
</feature>
<dbReference type="PANTHER" id="PTHR10083:SF376">
    <property type="entry name" value="SERINE PEPTIDASE INHIBITOR, KUNITZ TYPE, 3"/>
    <property type="match status" value="1"/>
</dbReference>
<evidence type="ECO:0000256" key="3">
    <source>
        <dbReference type="ARBA" id="ARBA00022690"/>
    </source>
</evidence>
<dbReference type="EMBL" id="CAXIEN010000097">
    <property type="protein sequence ID" value="CAL1276848.1"/>
    <property type="molecule type" value="Genomic_DNA"/>
</dbReference>
<keyword evidence="12" id="KW-1185">Reference proteome</keyword>
<evidence type="ECO:0000256" key="7">
    <source>
        <dbReference type="ARBA" id="ARBA00023240"/>
    </source>
</evidence>
<evidence type="ECO:0000313" key="12">
    <source>
        <dbReference type="Proteomes" id="UP001497382"/>
    </source>
</evidence>
<organism evidence="11 12">
    <name type="scientific">Larinioides sclopetarius</name>
    <dbReference type="NCBI Taxonomy" id="280406"/>
    <lineage>
        <taxon>Eukaryota</taxon>
        <taxon>Metazoa</taxon>
        <taxon>Ecdysozoa</taxon>
        <taxon>Arthropoda</taxon>
        <taxon>Chelicerata</taxon>
        <taxon>Arachnida</taxon>
        <taxon>Araneae</taxon>
        <taxon>Araneomorphae</taxon>
        <taxon>Entelegynae</taxon>
        <taxon>Araneoidea</taxon>
        <taxon>Araneidae</taxon>
        <taxon>Larinioides</taxon>
    </lineage>
</organism>
<evidence type="ECO:0000256" key="2">
    <source>
        <dbReference type="ARBA" id="ARBA00022525"/>
    </source>
</evidence>
<evidence type="ECO:0000256" key="5">
    <source>
        <dbReference type="ARBA" id="ARBA00022900"/>
    </source>
</evidence>
<evidence type="ECO:0000256" key="1">
    <source>
        <dbReference type="ARBA" id="ARBA00004613"/>
    </source>
</evidence>
<name>A0AAV1ZYS9_9ARAC</name>
<protein>
    <recommendedName>
        <fullName evidence="10">BPTI/Kunitz inhibitor domain-containing protein</fullName>
    </recommendedName>
</protein>
<keyword evidence="2" id="KW-0964">Secreted</keyword>
<dbReference type="PANTHER" id="PTHR10083">
    <property type="entry name" value="KUNITZ-TYPE PROTEASE INHIBITOR-RELATED"/>
    <property type="match status" value="1"/>
</dbReference>
<dbReference type="PROSITE" id="PS00280">
    <property type="entry name" value="BPTI_KUNITZ_1"/>
    <property type="match status" value="1"/>
</dbReference>
<dbReference type="SUPFAM" id="SSF57362">
    <property type="entry name" value="BPTI-like"/>
    <property type="match status" value="1"/>
</dbReference>
<evidence type="ECO:0000256" key="8">
    <source>
        <dbReference type="ARBA" id="ARBA00034146"/>
    </source>
</evidence>
<dbReference type="InterPro" id="IPR036880">
    <property type="entry name" value="Kunitz_BPTI_sf"/>
</dbReference>
<evidence type="ECO:0000313" key="11">
    <source>
        <dbReference type="EMBL" id="CAL1276848.1"/>
    </source>
</evidence>
<accession>A0AAV1ZYS9</accession>
<evidence type="ECO:0000259" key="10">
    <source>
        <dbReference type="PROSITE" id="PS50279"/>
    </source>
</evidence>
<evidence type="ECO:0000256" key="9">
    <source>
        <dbReference type="SAM" id="MobiDB-lite"/>
    </source>
</evidence>
<evidence type="ECO:0000256" key="6">
    <source>
        <dbReference type="ARBA" id="ARBA00023157"/>
    </source>
</evidence>
<reference evidence="11 12" key="1">
    <citation type="submission" date="2024-04" db="EMBL/GenBank/DDBJ databases">
        <authorList>
            <person name="Rising A."/>
            <person name="Reimegard J."/>
            <person name="Sonavane S."/>
            <person name="Akerstrom W."/>
            <person name="Nylinder S."/>
            <person name="Hedman E."/>
            <person name="Kallberg Y."/>
        </authorList>
    </citation>
    <scope>NUCLEOTIDE SEQUENCE [LARGE SCALE GENOMIC DNA]</scope>
</reference>
<dbReference type="SMART" id="SM00131">
    <property type="entry name" value="KU"/>
    <property type="match status" value="1"/>
</dbReference>
<dbReference type="GO" id="GO:0004867">
    <property type="term" value="F:serine-type endopeptidase inhibitor activity"/>
    <property type="evidence" value="ECO:0007669"/>
    <property type="project" value="UniProtKB-KW"/>
</dbReference>
<keyword evidence="5" id="KW-0722">Serine protease inhibitor</keyword>
<dbReference type="InterPro" id="IPR020901">
    <property type="entry name" value="Prtase_inh_Kunz-CS"/>
</dbReference>
<feature type="compositionally biased region" description="Polar residues" evidence="9">
    <location>
        <begin position="1713"/>
        <end position="1730"/>
    </location>
</feature>
<evidence type="ECO:0000256" key="4">
    <source>
        <dbReference type="ARBA" id="ARBA00022729"/>
    </source>
</evidence>
<dbReference type="GO" id="GO:0005615">
    <property type="term" value="C:extracellular space"/>
    <property type="evidence" value="ECO:0007669"/>
    <property type="project" value="TreeGrafter"/>
</dbReference>
<keyword evidence="7" id="KW-1199">Hemostasis impairing toxin</keyword>
<feature type="compositionally biased region" description="Low complexity" evidence="9">
    <location>
        <begin position="1731"/>
        <end position="1742"/>
    </location>
</feature>
<keyword evidence="3" id="KW-0646">Protease inhibitor</keyword>
<dbReference type="Gene3D" id="4.10.410.10">
    <property type="entry name" value="Pancreatic trypsin inhibitor Kunitz domain"/>
    <property type="match status" value="1"/>
</dbReference>
<sequence length="1756" mass="193225">MDRKFLVIIIAGLFILIQFTISLANITEAVELHRTSHEYQSTEIFTTLSSTETSHLILNTNEANESSVVSTESSKRKKTRLLQERPRRQGYGYGYFPAKYGINTLFDMCPPLATTCPICTNDGVQVPPGFCNSVVLKVLAISSSQIDANGRVCGKFGMLKFYGDFNEKEFRRLLRFSVSETCGCVVKASAIYFLISPLSTFLKDGLLFNQIVLTEQAVLISADRYIENEILEVLNNCPVAGYDPEIALPYDPPPAPDPYLVIEPPSVSHVPPPTPYVAPATNPHAPYVPPIAPVVPPVTNPPTPYVPPPAPHVSPPAKPPAPYVPPPTKPPPPYVPPPTKPPPPYVPALTEPPAVYPLPPAPPTPYNPPPVVPTAPYNPTPVQQPVSTSYQVRPVPAQLPLKQLQPSHFRGKIPFLYPSLTQCLIPDSCPVCARLDKAGDITGQYCFAGFAYLAVIRVPDASLLKGAESSYSGPTCMNLRTNIVYDITRTRDPKIVVSALTALLPTKCVTCFEGLSGPVIVLIMGQVPPVPPVVQIDASFQVYILPVPATIVLPSCETYSMYGTLAVPYSLLPIAPQPYVVNDCPEAGDQTCPLCQNYPDTSFAAACAAGFAIVTELNLAGPYFTSQRLPVISVKTTTTYYSKSIEVVISDPPPIECIKGFFKIIQNLGLVALKFPGEIIPFVSLPNCECLSQGFKRLLIFSSKPLTISQEGILYLSEDINIAFLQPEAALPTCGPPPPPTYVPPPSFYIPPHQVPPSSYGRPARVPLTYIPPPPPPPAYIPPTDPPPVYILPPDYIPPPVKESSPLPSHWYIPPHLTTLDPSLPETQSPPYTTELPFEETPPLIIGCTEYINGSCVVEDTNQDKETDFFINVDKNMPYLPQFEALNSIIYEDASVWSPSFEECLCSKDPSCPHSLEDSPEKFEEFFCKTKTALIVAVGIDYSIVGNETTATKMLTFIQPELPYIGINFEDPNNPVSLKITVTQNKTMDRRIQLQNNADYCYKEKVLVLYDISNPLKPQEVVGTLDIYIPGFCDSEIFDKIPSYGILLSLQQPSDVKNPLQLTEDFAFIPLPEGRLDLPDCGKSPEEKPSAFESSNTKFWVPKSPLESVVCELSEEDGCGIWTTVQDESFILPCNVKSAALVQIQNTSAGNSVGPNLEILETSYGSGEKVVTLSVESNIDAEDTYSSVQNHYSEDPNHCKYATVRVLKDFSRRPTIGEDDVFTIIANTACDNPIFKQTNEIVLLMSNELLFPNTVIPLDHAEVIGIPAGTTTISFCNANPLGYVDNETPLEEDTSLNDKSIPSADQDPSPDELFIDTSNVHEEASDTYETPSNAEYNERLETSCIGHKDNTCPVCEDIGSISSDVYCNSGLSLFAEVIGQEIKKGNCTNGVIASLFDITVRNGVPKSKVLKISYTIPSHCPCSVLKEGEHLVLLLGETSLITNEISISLSQGKYLYSTPLKTPLPSCYVEDSVQARSKNDNVIVLDSPYKEIYKMIPELSRNICPTIDHTCPICRVVDDKELENLYCSSEEVLLVSGSKTQKENPRKFSRIGKATFTKQKIASNYTLEMRIDEYESPCTLPLAEGNCSQSLDRFYFDAEVEMCLDFTYTGCGGNSNNFVSEMQCEKRCLVEDFCEEGILDIKKIVKSSDNANYLDNKFHYALPEHCNCLQMLKGNTEGYLLSTNVDLTISHIQLSRNNYFVPLSKKQRKKQFSCRTDGNTADSSESNTRGSETTNNTDSQTNDSEKSKKSGFRFFG</sequence>
<feature type="domain" description="BPTI/Kunitz inhibitor" evidence="10">
    <location>
        <begin position="1578"/>
        <end position="1628"/>
    </location>
</feature>
<dbReference type="CDD" id="cd00109">
    <property type="entry name" value="Kunitz-type"/>
    <property type="match status" value="1"/>
</dbReference>
<dbReference type="InterPro" id="IPR002223">
    <property type="entry name" value="Kunitz_BPTI"/>
</dbReference>
<dbReference type="Pfam" id="PF00014">
    <property type="entry name" value="Kunitz_BPTI"/>
    <property type="match status" value="1"/>
</dbReference>
<keyword evidence="6" id="KW-1015">Disulfide bond</keyword>
<dbReference type="PRINTS" id="PR00759">
    <property type="entry name" value="BASICPTASE"/>
</dbReference>
<keyword evidence="4" id="KW-0732">Signal</keyword>
<keyword evidence="7" id="KW-0800">Toxin</keyword>
<dbReference type="PROSITE" id="PS50279">
    <property type="entry name" value="BPTI_KUNITZ_2"/>
    <property type="match status" value="1"/>
</dbReference>
<comment type="subcellular location">
    <subcellularLocation>
        <location evidence="1">Secreted</location>
    </subcellularLocation>
</comment>